<evidence type="ECO:0000313" key="4">
    <source>
        <dbReference type="EMBL" id="QAS69210.1"/>
    </source>
</evidence>
<dbReference type="EMBL" id="CP029684">
    <property type="protein sequence ID" value="QAS69210.1"/>
    <property type="molecule type" value="Genomic_DNA"/>
</dbReference>
<proteinExistence type="predicted"/>
<keyword evidence="2" id="KW-0472">Membrane</keyword>
<feature type="region of interest" description="Disordered" evidence="1">
    <location>
        <begin position="289"/>
        <end position="315"/>
    </location>
</feature>
<dbReference type="Proteomes" id="UP001167919">
    <property type="component" value="Unassembled WGS sequence"/>
</dbReference>
<evidence type="ECO:0000313" key="3">
    <source>
        <dbReference type="EMBL" id="MDN6900791.1"/>
    </source>
</evidence>
<keyword evidence="5" id="KW-1185">Reference proteome</keyword>
<feature type="transmembrane region" description="Helical" evidence="2">
    <location>
        <begin position="28"/>
        <end position="48"/>
    </location>
</feature>
<evidence type="ECO:0000256" key="2">
    <source>
        <dbReference type="SAM" id="Phobius"/>
    </source>
</evidence>
<keyword evidence="2" id="KW-0812">Transmembrane</keyword>
<accession>A0AAJ1RF91</accession>
<dbReference type="Pfam" id="PF16069">
    <property type="entry name" value="DUF4811"/>
    <property type="match status" value="1"/>
</dbReference>
<reference evidence="4 5" key="1">
    <citation type="journal article" date="2019" name="Syst. Appl. Microbiol.">
        <title>Oenococcus sicerae sp. nov., isolated from French cider.</title>
        <authorList>
            <person name="Cousin F.J."/>
            <person name="Le Guellec R."/>
            <person name="Chagnot C."/>
            <person name="Goux D."/>
            <person name="Dalmasso M."/>
            <person name="Laplace J.M."/>
            <person name="Cretenet M."/>
        </authorList>
    </citation>
    <scope>NUCLEOTIDE SEQUENCE [LARGE SCALE GENOMIC DNA]</scope>
    <source>
        <strain evidence="4 5">UCMA 15228</strain>
    </source>
</reference>
<dbReference type="InterPro" id="IPR032083">
    <property type="entry name" value="DUF4811"/>
</dbReference>
<dbReference type="AlphaFoldDB" id="A0AAJ1RF91"/>
<name>A0AAJ1RF91_9LACO</name>
<reference evidence="3" key="2">
    <citation type="submission" date="2019-01" db="EMBL/GenBank/DDBJ databases">
        <title>Oenococcus sicerae UCMA17102.</title>
        <authorList>
            <person name="Cousin F.J."/>
            <person name="Le Guellec R."/>
            <person name="Cretenet M."/>
        </authorList>
    </citation>
    <scope>NUCLEOTIDE SEQUENCE</scope>
    <source>
        <strain evidence="3">UCMA17102</strain>
    </source>
</reference>
<evidence type="ECO:0000313" key="6">
    <source>
        <dbReference type="Proteomes" id="UP001167919"/>
    </source>
</evidence>
<reference evidence="4" key="3">
    <citation type="submission" date="2020-01" db="EMBL/GenBank/DDBJ databases">
        <authorList>
            <person name="Cousin F.J."/>
            <person name="Le Guellec R."/>
            <person name="Cretenet M."/>
        </authorList>
    </citation>
    <scope>NUCLEOTIDE SEQUENCE</scope>
    <source>
        <strain evidence="4">UCMA 15228</strain>
    </source>
</reference>
<dbReference type="RefSeq" id="WP_128685119.1">
    <property type="nucleotide sequence ID" value="NZ_CP029684.2"/>
</dbReference>
<dbReference type="EMBL" id="SDWY01000003">
    <property type="protein sequence ID" value="MDN6900791.1"/>
    <property type="molecule type" value="Genomic_DNA"/>
</dbReference>
<sequence length="315" mass="33536">MIIVLVALLAILAFVSWMLIKNRLLRWFFGLLFSLGLFASLFLMTLNMNQHFGMQRKITIRKTQIYSVADNKLATGILTTATSKKLGNDLVIYVYKSKPAAAKTTSAVPSMATDLSMTQISGNKAYKLVRTVSWQYTNHLSKLFFAVGKLDKKITSKHISFQIPNDQWLQLTSQQLVKLQQIIAHPENIKNKGALRLLAAAQTAEKSGQKEQAAKIQSAAIRILLSITATPNDKKINDKITASSKAASIAAAKSQAAAASSAASTAQAAADSESAAAVQTANEAAAQSAAASSSAATVSSATDSSASLSQSTKNP</sequence>
<dbReference type="Proteomes" id="UP000286907">
    <property type="component" value="Chromosome"/>
</dbReference>
<protein>
    <submittedName>
        <fullName evidence="3">DUF4811 domain-containing protein</fullName>
    </submittedName>
</protein>
<evidence type="ECO:0000313" key="5">
    <source>
        <dbReference type="Proteomes" id="UP000286907"/>
    </source>
</evidence>
<keyword evidence="2" id="KW-1133">Transmembrane helix</keyword>
<evidence type="ECO:0000256" key="1">
    <source>
        <dbReference type="SAM" id="MobiDB-lite"/>
    </source>
</evidence>
<organism evidence="3 6">
    <name type="scientific">Oenococcus sicerae</name>
    <dbReference type="NCBI Taxonomy" id="2203724"/>
    <lineage>
        <taxon>Bacteria</taxon>
        <taxon>Bacillati</taxon>
        <taxon>Bacillota</taxon>
        <taxon>Bacilli</taxon>
        <taxon>Lactobacillales</taxon>
        <taxon>Lactobacillaceae</taxon>
        <taxon>Oenococcus</taxon>
    </lineage>
</organism>
<gene>
    <name evidence="4" type="ORF">DLJ48_01065</name>
    <name evidence="3" type="ORF">EVC35_07200</name>
</gene>